<dbReference type="Proteomes" id="UP000625079">
    <property type="component" value="Unassembled WGS sequence"/>
</dbReference>
<keyword evidence="3" id="KW-1185">Reference proteome</keyword>
<evidence type="ECO:0000313" key="2">
    <source>
        <dbReference type="EMBL" id="QOZ60655.1"/>
    </source>
</evidence>
<reference evidence="1" key="1">
    <citation type="journal article" date="2014" name="Int. J. Syst. Evol. Microbiol.">
        <title>Complete genome sequence of Corynebacterium casei LMG S-19264T (=DSM 44701T), isolated from a smear-ripened cheese.</title>
        <authorList>
            <consortium name="US DOE Joint Genome Institute (JGI-PGF)"/>
            <person name="Walter F."/>
            <person name="Albersmeier A."/>
            <person name="Kalinowski J."/>
            <person name="Ruckert C."/>
        </authorList>
    </citation>
    <scope>NUCLEOTIDE SEQUENCE</scope>
    <source>
        <strain evidence="1">CGMCC 1.15034</strain>
    </source>
</reference>
<protein>
    <submittedName>
        <fullName evidence="1">Uncharacterized protein</fullName>
    </submittedName>
</protein>
<evidence type="ECO:0000313" key="3">
    <source>
        <dbReference type="Proteomes" id="UP000593880"/>
    </source>
</evidence>
<reference evidence="1" key="3">
    <citation type="submission" date="2022-12" db="EMBL/GenBank/DDBJ databases">
        <authorList>
            <person name="Sun Q."/>
            <person name="Zhou Y."/>
        </authorList>
    </citation>
    <scope>NUCLEOTIDE SEQUENCE</scope>
    <source>
        <strain evidence="1">CGMCC 1.15034</strain>
    </source>
</reference>
<gene>
    <name evidence="1" type="ORF">GCM10010987_27920</name>
    <name evidence="2" type="ORF">XH86_19455</name>
</gene>
<evidence type="ECO:0000313" key="4">
    <source>
        <dbReference type="Proteomes" id="UP000625079"/>
    </source>
</evidence>
<dbReference type="Proteomes" id="UP000593880">
    <property type="component" value="Chromosome"/>
</dbReference>
<organism evidence="1 4">
    <name type="scientific">Bradyrhizobium guangdongense</name>
    <dbReference type="NCBI Taxonomy" id="1325090"/>
    <lineage>
        <taxon>Bacteria</taxon>
        <taxon>Pseudomonadati</taxon>
        <taxon>Pseudomonadota</taxon>
        <taxon>Alphaproteobacteria</taxon>
        <taxon>Hyphomicrobiales</taxon>
        <taxon>Nitrobacteraceae</taxon>
        <taxon>Bradyrhizobium</taxon>
    </lineage>
</organism>
<accession>A0A410V7G0</accession>
<dbReference type="EMBL" id="CP030057">
    <property type="protein sequence ID" value="QOZ60655.1"/>
    <property type="molecule type" value="Genomic_DNA"/>
</dbReference>
<dbReference type="AlphaFoldDB" id="A0A410V7G0"/>
<evidence type="ECO:0000313" key="1">
    <source>
        <dbReference type="EMBL" id="GGI24145.1"/>
    </source>
</evidence>
<dbReference type="EMBL" id="BMHC01000004">
    <property type="protein sequence ID" value="GGI24145.1"/>
    <property type="molecule type" value="Genomic_DNA"/>
</dbReference>
<name>A0A410V7G0_9BRAD</name>
<dbReference type="RefSeq" id="WP_128966255.1">
    <property type="nucleotide sequence ID" value="NZ_BMHC01000004.1"/>
</dbReference>
<reference evidence="2 3" key="2">
    <citation type="submission" date="2018-06" db="EMBL/GenBank/DDBJ databases">
        <title>Comparative genomics of rhizobia nodulating Arachis hypogaea in China.</title>
        <authorList>
            <person name="Li Y."/>
        </authorList>
    </citation>
    <scope>NUCLEOTIDE SEQUENCE [LARGE SCALE GENOMIC DNA]</scope>
    <source>
        <strain evidence="2 3">CCBAU 51658</strain>
    </source>
</reference>
<sequence>MSIESDGFKVLEQAALTMLDAVDEEAVIEFYREQLERALRANLGDDRGKSSSLADQFVEIIRSRRLEIERARGSNPTGVQ</sequence>
<proteinExistence type="predicted"/>